<dbReference type="VEuPathDB" id="FungiDB:MAPG_04171"/>
<evidence type="ECO:0000313" key="3">
    <source>
        <dbReference type="EnsemblFungi" id="MAPG_04171T0"/>
    </source>
</evidence>
<evidence type="ECO:0000313" key="2">
    <source>
        <dbReference type="EMBL" id="KLU85140.1"/>
    </source>
</evidence>
<organism evidence="3 4">
    <name type="scientific">Magnaporthiopsis poae (strain ATCC 64411 / 73-15)</name>
    <name type="common">Kentucky bluegrass fungus</name>
    <name type="synonym">Magnaporthe poae</name>
    <dbReference type="NCBI Taxonomy" id="644358"/>
    <lineage>
        <taxon>Eukaryota</taxon>
        <taxon>Fungi</taxon>
        <taxon>Dikarya</taxon>
        <taxon>Ascomycota</taxon>
        <taxon>Pezizomycotina</taxon>
        <taxon>Sordariomycetes</taxon>
        <taxon>Sordariomycetidae</taxon>
        <taxon>Magnaporthales</taxon>
        <taxon>Magnaporthaceae</taxon>
        <taxon>Magnaporthiopsis</taxon>
    </lineage>
</organism>
<reference evidence="3" key="5">
    <citation type="submission" date="2015-06" db="UniProtKB">
        <authorList>
            <consortium name="EnsemblFungi"/>
        </authorList>
    </citation>
    <scope>IDENTIFICATION</scope>
    <source>
        <strain evidence="3">ATCC 64411</strain>
    </source>
</reference>
<dbReference type="EMBL" id="GL876968">
    <property type="protein sequence ID" value="KLU85140.1"/>
    <property type="molecule type" value="Genomic_DNA"/>
</dbReference>
<reference evidence="2" key="3">
    <citation type="submission" date="2011-03" db="EMBL/GenBank/DDBJ databases">
        <title>Annotation of Magnaporthe poae ATCC 64411.</title>
        <authorList>
            <person name="Ma L.-J."/>
            <person name="Dead R."/>
            <person name="Young S.K."/>
            <person name="Zeng Q."/>
            <person name="Gargeya S."/>
            <person name="Fitzgerald M."/>
            <person name="Haas B."/>
            <person name="Abouelleil A."/>
            <person name="Alvarado L."/>
            <person name="Arachchi H.M."/>
            <person name="Berlin A."/>
            <person name="Brown A."/>
            <person name="Chapman S.B."/>
            <person name="Chen Z."/>
            <person name="Dunbar C."/>
            <person name="Freedman E."/>
            <person name="Gearin G."/>
            <person name="Gellesch M."/>
            <person name="Goldberg J."/>
            <person name="Griggs A."/>
            <person name="Gujja S."/>
            <person name="Heiman D."/>
            <person name="Howarth C."/>
            <person name="Larson L."/>
            <person name="Lui A."/>
            <person name="MacDonald P.J.P."/>
            <person name="Mehta T."/>
            <person name="Montmayeur A."/>
            <person name="Murphy C."/>
            <person name="Neiman D."/>
            <person name="Pearson M."/>
            <person name="Priest M."/>
            <person name="Roberts A."/>
            <person name="Saif S."/>
            <person name="Shea T."/>
            <person name="Shenoy N."/>
            <person name="Sisk P."/>
            <person name="Stolte C."/>
            <person name="Sykes S."/>
            <person name="Yandava C."/>
            <person name="Wortman J."/>
            <person name="Nusbaum C."/>
            <person name="Birren B."/>
        </authorList>
    </citation>
    <scope>NUCLEOTIDE SEQUENCE</scope>
    <source>
        <strain evidence="2">ATCC 64411</strain>
    </source>
</reference>
<reference evidence="2" key="2">
    <citation type="submission" date="2010-05" db="EMBL/GenBank/DDBJ databases">
        <title>The Genome Sequence of Magnaporthe poae strain ATCC 64411.</title>
        <authorList>
            <consortium name="The Broad Institute Genome Sequencing Platform"/>
            <consortium name="Broad Institute Genome Sequencing Center for Infectious Disease"/>
            <person name="Ma L.-J."/>
            <person name="Dead R."/>
            <person name="Young S."/>
            <person name="Zeng Q."/>
            <person name="Koehrsen M."/>
            <person name="Alvarado L."/>
            <person name="Berlin A."/>
            <person name="Chapman S.B."/>
            <person name="Chen Z."/>
            <person name="Freedman E."/>
            <person name="Gellesch M."/>
            <person name="Goldberg J."/>
            <person name="Griggs A."/>
            <person name="Gujja S."/>
            <person name="Heilman E.R."/>
            <person name="Heiman D."/>
            <person name="Hepburn T."/>
            <person name="Howarth C."/>
            <person name="Jen D."/>
            <person name="Larson L."/>
            <person name="Mehta T."/>
            <person name="Neiman D."/>
            <person name="Pearson M."/>
            <person name="Roberts A."/>
            <person name="Saif S."/>
            <person name="Shea T."/>
            <person name="Shenoy N."/>
            <person name="Sisk P."/>
            <person name="Stolte C."/>
            <person name="Sykes S."/>
            <person name="Walk T."/>
            <person name="White J."/>
            <person name="Yandava C."/>
            <person name="Haas B."/>
            <person name="Nusbaum C."/>
            <person name="Birren B."/>
        </authorList>
    </citation>
    <scope>NUCLEOTIDE SEQUENCE</scope>
    <source>
        <strain evidence="2">ATCC 64411</strain>
    </source>
</reference>
<reference evidence="4" key="1">
    <citation type="submission" date="2010-05" db="EMBL/GenBank/DDBJ databases">
        <title>The genome sequence of Magnaporthe poae strain ATCC 64411.</title>
        <authorList>
            <person name="Ma L.-J."/>
            <person name="Dead R."/>
            <person name="Young S."/>
            <person name="Zeng Q."/>
            <person name="Koehrsen M."/>
            <person name="Alvarado L."/>
            <person name="Berlin A."/>
            <person name="Chapman S.B."/>
            <person name="Chen Z."/>
            <person name="Freedman E."/>
            <person name="Gellesch M."/>
            <person name="Goldberg J."/>
            <person name="Griggs A."/>
            <person name="Gujja S."/>
            <person name="Heilman E.R."/>
            <person name="Heiman D."/>
            <person name="Hepburn T."/>
            <person name="Howarth C."/>
            <person name="Jen D."/>
            <person name="Larson L."/>
            <person name="Mehta T."/>
            <person name="Neiman D."/>
            <person name="Pearson M."/>
            <person name="Roberts A."/>
            <person name="Saif S."/>
            <person name="Shea T."/>
            <person name="Shenoy N."/>
            <person name="Sisk P."/>
            <person name="Stolte C."/>
            <person name="Sykes S."/>
            <person name="Walk T."/>
            <person name="White J."/>
            <person name="Yandava C."/>
            <person name="Haas B."/>
            <person name="Nusbaum C."/>
            <person name="Birren B."/>
        </authorList>
    </citation>
    <scope>NUCLEOTIDE SEQUENCE [LARGE SCALE GENOMIC DNA]</scope>
    <source>
        <strain evidence="4">ATCC 64411 / 73-15</strain>
    </source>
</reference>
<dbReference type="EMBL" id="ADBL01000987">
    <property type="status" value="NOT_ANNOTATED_CDS"/>
    <property type="molecule type" value="Genomic_DNA"/>
</dbReference>
<gene>
    <name evidence="2" type="ORF">MAPG_04171</name>
</gene>
<dbReference type="Proteomes" id="UP000011715">
    <property type="component" value="Unassembled WGS sequence"/>
</dbReference>
<feature type="region of interest" description="Disordered" evidence="1">
    <location>
        <begin position="56"/>
        <end position="107"/>
    </location>
</feature>
<name>A0A0C4DW03_MAGP6</name>
<proteinExistence type="predicted"/>
<reference evidence="3" key="4">
    <citation type="journal article" date="2015" name="G3 (Bethesda)">
        <title>Genome sequences of three phytopathogenic species of the Magnaporthaceae family of fungi.</title>
        <authorList>
            <person name="Okagaki L.H."/>
            <person name="Nunes C.C."/>
            <person name="Sailsbery J."/>
            <person name="Clay B."/>
            <person name="Brown D."/>
            <person name="John T."/>
            <person name="Oh Y."/>
            <person name="Young N."/>
            <person name="Fitzgerald M."/>
            <person name="Haas B.J."/>
            <person name="Zeng Q."/>
            <person name="Young S."/>
            <person name="Adiconis X."/>
            <person name="Fan L."/>
            <person name="Levin J.Z."/>
            <person name="Mitchell T.K."/>
            <person name="Okubara P.A."/>
            <person name="Farman M.L."/>
            <person name="Kohn L.M."/>
            <person name="Birren B."/>
            <person name="Ma L.-J."/>
            <person name="Dean R.A."/>
        </authorList>
    </citation>
    <scope>NUCLEOTIDE SEQUENCE</scope>
    <source>
        <strain evidence="3">ATCC 64411 / 73-15</strain>
    </source>
</reference>
<evidence type="ECO:0000256" key="1">
    <source>
        <dbReference type="SAM" id="MobiDB-lite"/>
    </source>
</evidence>
<accession>A0A0C4DW03</accession>
<feature type="compositionally biased region" description="Polar residues" evidence="1">
    <location>
        <begin position="90"/>
        <end position="101"/>
    </location>
</feature>
<dbReference type="EnsemblFungi" id="MAPG_04171T0">
    <property type="protein sequence ID" value="MAPG_04171T0"/>
    <property type="gene ID" value="MAPG_04171"/>
</dbReference>
<dbReference type="AlphaFoldDB" id="A0A0C4DW03"/>
<sequence>MRANSAFGIPVLVDPGLKSRRAYTGGWSASSSTKEPHIHPSTFLFSQCLTPRSSQRKWGKAKMDEEAKAQGVPCRDHEDVRIPMPHYCMQPTSQGNQTRPSSMHHANDNCWLSRLSRTNKPMQFR</sequence>
<keyword evidence="4" id="KW-1185">Reference proteome</keyword>
<evidence type="ECO:0000313" key="4">
    <source>
        <dbReference type="Proteomes" id="UP000011715"/>
    </source>
</evidence>
<protein>
    <submittedName>
        <fullName evidence="2 3">Uncharacterized protein</fullName>
    </submittedName>
</protein>
<feature type="compositionally biased region" description="Basic and acidic residues" evidence="1">
    <location>
        <begin position="61"/>
        <end position="81"/>
    </location>
</feature>